<gene>
    <name evidence="2" type="ORF">E2C06_15445</name>
</gene>
<organism evidence="2 3">
    <name type="scientific">Dankookia rubra</name>
    <dbReference type="NCBI Taxonomy" id="1442381"/>
    <lineage>
        <taxon>Bacteria</taxon>
        <taxon>Pseudomonadati</taxon>
        <taxon>Pseudomonadota</taxon>
        <taxon>Alphaproteobacteria</taxon>
        <taxon>Acetobacterales</taxon>
        <taxon>Roseomonadaceae</taxon>
        <taxon>Dankookia</taxon>
    </lineage>
</organism>
<feature type="signal peptide" evidence="1">
    <location>
        <begin position="1"/>
        <end position="31"/>
    </location>
</feature>
<name>A0A4R5QFC8_9PROT</name>
<dbReference type="RefSeq" id="WP_133289504.1">
    <property type="nucleotide sequence ID" value="NZ_SMSJ01000018.1"/>
</dbReference>
<evidence type="ECO:0000256" key="1">
    <source>
        <dbReference type="SAM" id="SignalP"/>
    </source>
</evidence>
<sequence>MARVARRRDAPRLRPGVLAAAMCLLAGAASAQTEGAPGSGGCAAYESEFPALAGLTEAAAVAAIERMPGIRTLRVAGPGAPMTRDYRPERATLLLRDGRVDRVLCG</sequence>
<keyword evidence="1" id="KW-0732">Signal</keyword>
<protein>
    <recommendedName>
        <fullName evidence="4">Peptidase inhibitor I78 family protein</fullName>
    </recommendedName>
</protein>
<dbReference type="Gene3D" id="3.30.10.10">
    <property type="entry name" value="Trypsin Inhibitor V, subunit A"/>
    <property type="match status" value="1"/>
</dbReference>
<evidence type="ECO:0008006" key="4">
    <source>
        <dbReference type="Google" id="ProtNLM"/>
    </source>
</evidence>
<proteinExistence type="predicted"/>
<dbReference type="Proteomes" id="UP000295096">
    <property type="component" value="Unassembled WGS sequence"/>
</dbReference>
<evidence type="ECO:0000313" key="2">
    <source>
        <dbReference type="EMBL" id="TDH61716.1"/>
    </source>
</evidence>
<dbReference type="AlphaFoldDB" id="A0A4R5QFC8"/>
<accession>A0A4R5QFC8</accession>
<evidence type="ECO:0000313" key="3">
    <source>
        <dbReference type="Proteomes" id="UP000295096"/>
    </source>
</evidence>
<dbReference type="EMBL" id="SMSJ01000018">
    <property type="protein sequence ID" value="TDH61716.1"/>
    <property type="molecule type" value="Genomic_DNA"/>
</dbReference>
<keyword evidence="3" id="KW-1185">Reference proteome</keyword>
<reference evidence="2 3" key="1">
    <citation type="journal article" date="2016" name="J. Microbiol.">
        <title>Dankookia rubra gen. nov., sp. nov., an alphaproteobacterium isolated from sediment of a shallow stream.</title>
        <authorList>
            <person name="Kim W.H."/>
            <person name="Kim D.H."/>
            <person name="Kang K."/>
            <person name="Ahn T.Y."/>
        </authorList>
    </citation>
    <scope>NUCLEOTIDE SEQUENCE [LARGE SCALE GENOMIC DNA]</scope>
    <source>
        <strain evidence="2 3">JCM30602</strain>
    </source>
</reference>
<comment type="caution">
    <text evidence="2">The sequence shown here is derived from an EMBL/GenBank/DDBJ whole genome shotgun (WGS) entry which is preliminary data.</text>
</comment>
<feature type="chain" id="PRO_5020225810" description="Peptidase inhibitor I78 family protein" evidence="1">
    <location>
        <begin position="32"/>
        <end position="106"/>
    </location>
</feature>